<name>A0A6P7YNU2_9AMPH</name>
<dbReference type="GO" id="GO:0005789">
    <property type="term" value="C:endoplasmic reticulum membrane"/>
    <property type="evidence" value="ECO:0007669"/>
    <property type="project" value="UniProtKB-SubCell"/>
</dbReference>
<evidence type="ECO:0000256" key="2">
    <source>
        <dbReference type="ARBA" id="ARBA00009995"/>
    </source>
</evidence>
<comment type="subcellular location">
    <subcellularLocation>
        <location evidence="1">Endoplasmic reticulum membrane</location>
        <topology evidence="1">Single-pass membrane protein</topology>
    </subcellularLocation>
    <subcellularLocation>
        <location evidence="12">Membrane</location>
        <topology evidence="12">Single-pass membrane protein</topology>
    </subcellularLocation>
</comment>
<evidence type="ECO:0000256" key="4">
    <source>
        <dbReference type="ARBA" id="ARBA00022679"/>
    </source>
</evidence>
<keyword evidence="13" id="KW-1185">Reference proteome</keyword>
<evidence type="ECO:0000313" key="13">
    <source>
        <dbReference type="Proteomes" id="UP000515156"/>
    </source>
</evidence>
<dbReference type="GeneID" id="115473772"/>
<feature type="transmembrane region" description="Helical" evidence="12">
    <location>
        <begin position="493"/>
        <end position="516"/>
    </location>
</feature>
<dbReference type="Gene3D" id="3.40.50.2000">
    <property type="entry name" value="Glycogen Phosphorylase B"/>
    <property type="match status" value="2"/>
</dbReference>
<evidence type="ECO:0000313" key="14">
    <source>
        <dbReference type="RefSeq" id="XP_030064724.1"/>
    </source>
</evidence>
<dbReference type="FunCoup" id="A0A6P7YNU2">
    <property type="interactions" value="853"/>
</dbReference>
<keyword evidence="4 11" id="KW-0808">Transferase</keyword>
<evidence type="ECO:0000256" key="6">
    <source>
        <dbReference type="ARBA" id="ARBA00022729"/>
    </source>
</evidence>
<evidence type="ECO:0000256" key="8">
    <source>
        <dbReference type="ARBA" id="ARBA00022989"/>
    </source>
</evidence>
<dbReference type="AlphaFoldDB" id="A0A6P7YNU2"/>
<dbReference type="InterPro" id="IPR035595">
    <property type="entry name" value="UDP_glycos_trans_CS"/>
</dbReference>
<evidence type="ECO:0000256" key="5">
    <source>
        <dbReference type="ARBA" id="ARBA00022692"/>
    </source>
</evidence>
<dbReference type="FunFam" id="3.40.50.2000:FF:000066">
    <property type="entry name" value="UDP-glucuronosyltransferase 1-1"/>
    <property type="match status" value="1"/>
</dbReference>
<dbReference type="KEGG" id="muo:115473772"/>
<dbReference type="EC" id="2.4.1.17" evidence="12"/>
<proteinExistence type="inferred from homology"/>
<dbReference type="OrthoDB" id="5835829at2759"/>
<keyword evidence="7" id="KW-0256">Endoplasmic reticulum</keyword>
<sequence length="529" mass="60396">MAFMLLSFYRAPLGFLLFLFLTSFRFAMGGNLLVIPQDGSHWLSMQAVVEELHQRGHKIVMVIPEVTIHIRPSQHYTVRTYPVPYSKEYLELRIKELSFNIFAEEPFLQKVFTMYKRISNFSRFMFSACKHFLLENEMIQTLNESKFDAIFIDPTFPCGEIVAEYLSLPSVYFLRGIPCAIEYEVSQCPSPPSYVPRIFTSYTDHMTFPQRVKNLLVNHLNPLLCSILYSQYGNLASEFLQRDVTVLDLFSHASVWLLRYDFVFEYPRPVMPNMIFIGGVNCAQRKNLSQEFENLVTSSGENGIVIFSLGSMISGIPLKKAMEIATALGSIQQTVLWRYTGQTLPNLAKNIKLMKWLPQNDLLAHPKTRAFVTHAGSHGIYEGICNAVPMVLLPLFGDQMDNAKRIESRGAGVTLNILDMTSLDLSNALNAVINEPKYKKNIKRLSALHLDKPIHPLDLAVYWVEFVMRHKGASHLRPAAPNLDWFQYHSLDVVAFLLVILPSGLFVILKCCSFCCRKCCTLKGRFKKM</sequence>
<keyword evidence="3 11" id="KW-0328">Glycosyltransferase</keyword>
<protein>
    <recommendedName>
        <fullName evidence="12">UDP-glucuronosyltransferase</fullName>
        <ecNumber evidence="12">2.4.1.17</ecNumber>
    </recommendedName>
</protein>
<dbReference type="Proteomes" id="UP000515156">
    <property type="component" value="Chromosome 7"/>
</dbReference>
<evidence type="ECO:0000256" key="11">
    <source>
        <dbReference type="RuleBase" id="RU003718"/>
    </source>
</evidence>
<evidence type="ECO:0000256" key="9">
    <source>
        <dbReference type="ARBA" id="ARBA00023136"/>
    </source>
</evidence>
<keyword evidence="9 12" id="KW-0472">Membrane</keyword>
<dbReference type="FunFam" id="3.40.50.2000:FF:000001">
    <property type="entry name" value="UDP-glucuronosyltransferase"/>
    <property type="match status" value="1"/>
</dbReference>
<dbReference type="InParanoid" id="A0A6P7YNU2"/>
<dbReference type="CDD" id="cd03784">
    <property type="entry name" value="GT1_Gtf-like"/>
    <property type="match status" value="1"/>
</dbReference>
<evidence type="ECO:0000256" key="12">
    <source>
        <dbReference type="RuleBase" id="RU362059"/>
    </source>
</evidence>
<gene>
    <name evidence="14" type="primary">LOC115473772</name>
</gene>
<keyword evidence="5 12" id="KW-0812">Transmembrane</keyword>
<dbReference type="PROSITE" id="PS00375">
    <property type="entry name" value="UDPGT"/>
    <property type="match status" value="1"/>
</dbReference>
<dbReference type="Pfam" id="PF00201">
    <property type="entry name" value="UDPGT"/>
    <property type="match status" value="1"/>
</dbReference>
<comment type="similarity">
    <text evidence="2 11">Belongs to the UDP-glycosyltransferase family.</text>
</comment>
<accession>A0A6P7YNU2</accession>
<organism evidence="13 14">
    <name type="scientific">Microcaecilia unicolor</name>
    <dbReference type="NCBI Taxonomy" id="1415580"/>
    <lineage>
        <taxon>Eukaryota</taxon>
        <taxon>Metazoa</taxon>
        <taxon>Chordata</taxon>
        <taxon>Craniata</taxon>
        <taxon>Vertebrata</taxon>
        <taxon>Euteleostomi</taxon>
        <taxon>Amphibia</taxon>
        <taxon>Gymnophiona</taxon>
        <taxon>Siphonopidae</taxon>
        <taxon>Microcaecilia</taxon>
    </lineage>
</organism>
<dbReference type="RefSeq" id="XP_030064724.1">
    <property type="nucleotide sequence ID" value="XM_030208864.1"/>
</dbReference>
<dbReference type="InterPro" id="IPR050271">
    <property type="entry name" value="UDP-glycosyltransferase"/>
</dbReference>
<dbReference type="GO" id="GO:0015020">
    <property type="term" value="F:glucuronosyltransferase activity"/>
    <property type="evidence" value="ECO:0007669"/>
    <property type="project" value="UniProtKB-EC"/>
</dbReference>
<evidence type="ECO:0000256" key="7">
    <source>
        <dbReference type="ARBA" id="ARBA00022824"/>
    </source>
</evidence>
<keyword evidence="6" id="KW-0732">Signal</keyword>
<evidence type="ECO:0000256" key="3">
    <source>
        <dbReference type="ARBA" id="ARBA00022676"/>
    </source>
</evidence>
<dbReference type="PANTHER" id="PTHR48043">
    <property type="entry name" value="EG:EG0003.4 PROTEIN-RELATED"/>
    <property type="match status" value="1"/>
</dbReference>
<reference evidence="14" key="1">
    <citation type="submission" date="2025-08" db="UniProtKB">
        <authorList>
            <consortium name="RefSeq"/>
        </authorList>
    </citation>
    <scope>IDENTIFICATION</scope>
</reference>
<dbReference type="PANTHER" id="PTHR48043:SF161">
    <property type="entry name" value="UDP GLUCURONOSYLTRANSFERASE FAMILY 1 MEMBER A1"/>
    <property type="match status" value="1"/>
</dbReference>
<dbReference type="InterPro" id="IPR002213">
    <property type="entry name" value="UDP_glucos_trans"/>
</dbReference>
<keyword evidence="8 12" id="KW-1133">Transmembrane helix</keyword>
<dbReference type="SUPFAM" id="SSF53756">
    <property type="entry name" value="UDP-Glycosyltransferase/glycogen phosphorylase"/>
    <property type="match status" value="1"/>
</dbReference>
<keyword evidence="10" id="KW-0325">Glycoprotein</keyword>
<evidence type="ECO:0000256" key="10">
    <source>
        <dbReference type="ARBA" id="ARBA00023180"/>
    </source>
</evidence>
<comment type="catalytic activity">
    <reaction evidence="12">
        <text>glucuronate acceptor + UDP-alpha-D-glucuronate = acceptor beta-D-glucuronoside + UDP + H(+)</text>
        <dbReference type="Rhea" id="RHEA:21032"/>
        <dbReference type="ChEBI" id="CHEBI:15378"/>
        <dbReference type="ChEBI" id="CHEBI:58052"/>
        <dbReference type="ChEBI" id="CHEBI:58223"/>
        <dbReference type="ChEBI" id="CHEBI:132367"/>
        <dbReference type="ChEBI" id="CHEBI:132368"/>
        <dbReference type="EC" id="2.4.1.17"/>
    </reaction>
</comment>
<evidence type="ECO:0000256" key="1">
    <source>
        <dbReference type="ARBA" id="ARBA00004389"/>
    </source>
</evidence>